<dbReference type="InterPro" id="IPR036388">
    <property type="entry name" value="WH-like_DNA-bd_sf"/>
</dbReference>
<dbReference type="Gene3D" id="1.10.10.10">
    <property type="entry name" value="Winged helix-like DNA-binding domain superfamily/Winged helix DNA-binding domain"/>
    <property type="match status" value="1"/>
</dbReference>
<dbReference type="Pfam" id="PF13412">
    <property type="entry name" value="HTH_24"/>
    <property type="match status" value="1"/>
</dbReference>
<dbReference type="GO" id="GO:0043200">
    <property type="term" value="P:response to amino acid"/>
    <property type="evidence" value="ECO:0007669"/>
    <property type="project" value="TreeGrafter"/>
</dbReference>
<evidence type="ECO:0000256" key="2">
    <source>
        <dbReference type="ARBA" id="ARBA00023125"/>
    </source>
</evidence>
<dbReference type="PANTHER" id="PTHR30154">
    <property type="entry name" value="LEUCINE-RESPONSIVE REGULATORY PROTEIN"/>
    <property type="match status" value="1"/>
</dbReference>
<protein>
    <submittedName>
        <fullName evidence="5">DNA-binding Lrp family transcriptional regulator</fullName>
    </submittedName>
</protein>
<gene>
    <name evidence="5" type="ORF">FHX53_000781</name>
</gene>
<dbReference type="PANTHER" id="PTHR30154:SF34">
    <property type="entry name" value="TRANSCRIPTIONAL REGULATOR AZLB"/>
    <property type="match status" value="1"/>
</dbReference>
<dbReference type="SUPFAM" id="SSF54909">
    <property type="entry name" value="Dimeric alpha+beta barrel"/>
    <property type="match status" value="1"/>
</dbReference>
<dbReference type="Pfam" id="PF01037">
    <property type="entry name" value="AsnC_trans_reg"/>
    <property type="match status" value="1"/>
</dbReference>
<dbReference type="GO" id="GO:0005829">
    <property type="term" value="C:cytosol"/>
    <property type="evidence" value="ECO:0007669"/>
    <property type="project" value="TreeGrafter"/>
</dbReference>
<dbReference type="SMART" id="SM00344">
    <property type="entry name" value="HTH_ASNC"/>
    <property type="match status" value="1"/>
</dbReference>
<evidence type="ECO:0000256" key="3">
    <source>
        <dbReference type="ARBA" id="ARBA00023163"/>
    </source>
</evidence>
<dbReference type="GO" id="GO:0043565">
    <property type="term" value="F:sequence-specific DNA binding"/>
    <property type="evidence" value="ECO:0007669"/>
    <property type="project" value="InterPro"/>
</dbReference>
<evidence type="ECO:0000256" key="1">
    <source>
        <dbReference type="ARBA" id="ARBA00023015"/>
    </source>
</evidence>
<dbReference type="InterPro" id="IPR019888">
    <property type="entry name" value="Tscrpt_reg_AsnC-like"/>
</dbReference>
<comment type="caution">
    <text evidence="5">The sequence shown here is derived from an EMBL/GenBank/DDBJ whole genome shotgun (WGS) entry which is preliminary data.</text>
</comment>
<dbReference type="RefSeq" id="WP_182490013.1">
    <property type="nucleotide sequence ID" value="NZ_BAAAOV010000005.1"/>
</dbReference>
<reference evidence="5 6" key="1">
    <citation type="submission" date="2020-07" db="EMBL/GenBank/DDBJ databases">
        <title>Sequencing the genomes of 1000 actinobacteria strains.</title>
        <authorList>
            <person name="Klenk H.-P."/>
        </authorList>
    </citation>
    <scope>NUCLEOTIDE SEQUENCE [LARGE SCALE GENOMIC DNA]</scope>
    <source>
        <strain evidence="5 6">DSM 19663</strain>
    </source>
</reference>
<dbReference type="PRINTS" id="PR00033">
    <property type="entry name" value="HTHASNC"/>
</dbReference>
<dbReference type="InterPro" id="IPR000485">
    <property type="entry name" value="AsnC-type_HTH_dom"/>
</dbReference>
<keyword evidence="1" id="KW-0805">Transcription regulation</keyword>
<dbReference type="CDD" id="cd00090">
    <property type="entry name" value="HTH_ARSR"/>
    <property type="match status" value="1"/>
</dbReference>
<name>A0A839E6S2_9MICO</name>
<dbReference type="PROSITE" id="PS50956">
    <property type="entry name" value="HTH_ASNC_2"/>
    <property type="match status" value="1"/>
</dbReference>
<dbReference type="SUPFAM" id="SSF46785">
    <property type="entry name" value="Winged helix' DNA-binding domain"/>
    <property type="match status" value="1"/>
</dbReference>
<dbReference type="InterPro" id="IPR011008">
    <property type="entry name" value="Dimeric_a/b-barrel"/>
</dbReference>
<evidence type="ECO:0000313" key="6">
    <source>
        <dbReference type="Proteomes" id="UP000585905"/>
    </source>
</evidence>
<evidence type="ECO:0000313" key="5">
    <source>
        <dbReference type="EMBL" id="MBA8847217.1"/>
    </source>
</evidence>
<dbReference type="Gene3D" id="3.30.70.920">
    <property type="match status" value="1"/>
</dbReference>
<dbReference type="AlphaFoldDB" id="A0A839E6S2"/>
<keyword evidence="6" id="KW-1185">Reference proteome</keyword>
<dbReference type="InterPro" id="IPR019887">
    <property type="entry name" value="Tscrpt_reg_AsnC/Lrp_C"/>
</dbReference>
<keyword evidence="3" id="KW-0804">Transcription</keyword>
<dbReference type="InterPro" id="IPR036390">
    <property type="entry name" value="WH_DNA-bd_sf"/>
</dbReference>
<evidence type="ECO:0000259" key="4">
    <source>
        <dbReference type="PROSITE" id="PS50956"/>
    </source>
</evidence>
<proteinExistence type="predicted"/>
<dbReference type="EMBL" id="JACGWX010000001">
    <property type="protein sequence ID" value="MBA8847217.1"/>
    <property type="molecule type" value="Genomic_DNA"/>
</dbReference>
<sequence length="165" mass="17984">MDAHSASKIPRATRLDAVDLAMLTELDANGRLTNAALAERVGVAESTCSQRLRALRESGVIRRFRAEIDPTSLGLGLEAVITVRLASHSRDQVQAFQSRLRDIPNVVRIFHVAGADDYLLHVAVESAAALRDLVLEHLQVHPGVRHTETQLVFEVIDGAGLLPRA</sequence>
<accession>A0A839E6S2</accession>
<feature type="domain" description="HTH asnC-type" evidence="4">
    <location>
        <begin position="15"/>
        <end position="76"/>
    </location>
</feature>
<dbReference type="Proteomes" id="UP000585905">
    <property type="component" value="Unassembled WGS sequence"/>
</dbReference>
<dbReference type="InterPro" id="IPR011991">
    <property type="entry name" value="ArsR-like_HTH"/>
</dbReference>
<organism evidence="5 6">
    <name type="scientific">Microcella alkalica</name>
    <dbReference type="NCBI Taxonomy" id="355930"/>
    <lineage>
        <taxon>Bacteria</taxon>
        <taxon>Bacillati</taxon>
        <taxon>Actinomycetota</taxon>
        <taxon>Actinomycetes</taxon>
        <taxon>Micrococcales</taxon>
        <taxon>Microbacteriaceae</taxon>
        <taxon>Microcella</taxon>
    </lineage>
</organism>
<keyword evidence="2 5" id="KW-0238">DNA-binding</keyword>